<protein>
    <submittedName>
        <fullName evidence="1">Uncharacterized protein</fullName>
    </submittedName>
</protein>
<organism evidence="1 2">
    <name type="scientific">Coemansia spiralis</name>
    <dbReference type="NCBI Taxonomy" id="417178"/>
    <lineage>
        <taxon>Eukaryota</taxon>
        <taxon>Fungi</taxon>
        <taxon>Fungi incertae sedis</taxon>
        <taxon>Zoopagomycota</taxon>
        <taxon>Kickxellomycotina</taxon>
        <taxon>Kickxellomycetes</taxon>
        <taxon>Kickxellales</taxon>
        <taxon>Kickxellaceae</taxon>
        <taxon>Coemansia</taxon>
    </lineage>
</organism>
<dbReference type="OrthoDB" id="5583854at2759"/>
<sequence>MAKVRQGFQEKSERQLSESEQAQLYRQGRNTLGFLKLACEPGSVERGVVDVILRIHKERNAAEVKPGIRRRRLQALQMQAYDLAYRNYDTVISGIARELDIILPQDTHTRSLEWIPQLKRLHKGDPALENTNTIENDV</sequence>
<dbReference type="AlphaFoldDB" id="A0A9W8GGH7"/>
<proteinExistence type="predicted"/>
<dbReference type="Proteomes" id="UP001151516">
    <property type="component" value="Unassembled WGS sequence"/>
</dbReference>
<reference evidence="1" key="1">
    <citation type="submission" date="2022-07" db="EMBL/GenBank/DDBJ databases">
        <title>Phylogenomic reconstructions and comparative analyses of Kickxellomycotina fungi.</title>
        <authorList>
            <person name="Reynolds N.K."/>
            <person name="Stajich J.E."/>
            <person name="Barry K."/>
            <person name="Grigoriev I.V."/>
            <person name="Crous P."/>
            <person name="Smith M.E."/>
        </authorList>
    </citation>
    <scope>NUCLEOTIDE SEQUENCE</scope>
    <source>
        <strain evidence="1">CBS 109367</strain>
    </source>
</reference>
<evidence type="ECO:0000313" key="2">
    <source>
        <dbReference type="Proteomes" id="UP001151516"/>
    </source>
</evidence>
<keyword evidence="2" id="KW-1185">Reference proteome</keyword>
<evidence type="ECO:0000313" key="1">
    <source>
        <dbReference type="EMBL" id="KAJ2684916.1"/>
    </source>
</evidence>
<accession>A0A9W8GGH7</accession>
<gene>
    <name evidence="1" type="ORF">IWW39_004612</name>
</gene>
<comment type="caution">
    <text evidence="1">The sequence shown here is derived from an EMBL/GenBank/DDBJ whole genome shotgun (WGS) entry which is preliminary data.</text>
</comment>
<name>A0A9W8GGH7_9FUNG</name>
<dbReference type="EMBL" id="JANBTX010000180">
    <property type="protein sequence ID" value="KAJ2684916.1"/>
    <property type="molecule type" value="Genomic_DNA"/>
</dbReference>